<keyword evidence="3" id="KW-1185">Reference proteome</keyword>
<dbReference type="Gene3D" id="3.30.420.380">
    <property type="match status" value="1"/>
</dbReference>
<dbReference type="NCBIfam" id="TIGR01709">
    <property type="entry name" value="typeII_sec_gspL"/>
    <property type="match status" value="1"/>
</dbReference>
<sequence length="432" mass="47063">MLIVTPVDYLAPPSAAAALMRWVRSTDGQNPVEDGESALSLLPRNEELVLALPPRALSWHRLSLPRLSLPRVSGPRLRAALDGLLEDQVLSDVGALHHALEPGGRAGQTVWVACTDRARLRDWLRALESAGRPVARIAPLMWPLVPARAPGATGATRSFAMDSPGQLHWAHIDGDQAWLASASLLGVSCVPLRGDQPLPLDALLPGANANDLRATDALDVWLADPLVAELAERALQRPFDPVPPARWLLRAGQSDWNLAQFDLSLSSGARRGQRWRRAWRQFRSGPQWRAARWGLAALVAAQLFGLNLTAWQERQSLRDKQDAVRTTLTTAFPQVNLVLDAPAQMQREVARLQQASGQLSAGDLESLLAAVDRAAGSEPLSPTRIGYDNGALRLSGWRSGEERVRALQQALQNGGWRAQFDGNELVLQAPQP</sequence>
<dbReference type="GO" id="GO:0009276">
    <property type="term" value="C:Gram-negative-bacterium-type cell wall"/>
    <property type="evidence" value="ECO:0007669"/>
    <property type="project" value="InterPro"/>
</dbReference>
<feature type="domain" description="GspL cytoplasmic actin-ATPase-like" evidence="1">
    <location>
        <begin position="27"/>
        <end position="139"/>
    </location>
</feature>
<dbReference type="AlphaFoldDB" id="A0A372ELV9"/>
<dbReference type="SUPFAM" id="SSF53067">
    <property type="entry name" value="Actin-like ATPase domain"/>
    <property type="match status" value="1"/>
</dbReference>
<reference evidence="2 3" key="1">
    <citation type="submission" date="2018-08" db="EMBL/GenBank/DDBJ databases">
        <title>Hydrogenophaga sp. LA-38 isolated from sludge.</title>
        <authorList>
            <person name="Im W.-T."/>
        </authorList>
    </citation>
    <scope>NUCLEOTIDE SEQUENCE [LARGE SCALE GENOMIC DNA]</scope>
    <source>
        <strain evidence="2 3">LA-38</strain>
    </source>
</reference>
<evidence type="ECO:0000313" key="2">
    <source>
        <dbReference type="EMBL" id="RFP80392.1"/>
    </source>
</evidence>
<evidence type="ECO:0000259" key="1">
    <source>
        <dbReference type="Pfam" id="PF05134"/>
    </source>
</evidence>
<dbReference type="Proteomes" id="UP000261931">
    <property type="component" value="Unassembled WGS sequence"/>
</dbReference>
<evidence type="ECO:0000313" key="3">
    <source>
        <dbReference type="Proteomes" id="UP000261931"/>
    </source>
</evidence>
<proteinExistence type="predicted"/>
<gene>
    <name evidence="2" type="ORF">DY262_08120</name>
</gene>
<dbReference type="GO" id="GO:0015627">
    <property type="term" value="C:type II protein secretion system complex"/>
    <property type="evidence" value="ECO:0007669"/>
    <property type="project" value="InterPro"/>
</dbReference>
<accession>A0A372ELV9</accession>
<name>A0A372ELV9_9BURK</name>
<organism evidence="2 3">
    <name type="scientific">Hydrogenophaga borbori</name>
    <dbReference type="NCBI Taxonomy" id="2294117"/>
    <lineage>
        <taxon>Bacteria</taxon>
        <taxon>Pseudomonadati</taxon>
        <taxon>Pseudomonadota</taxon>
        <taxon>Betaproteobacteria</taxon>
        <taxon>Burkholderiales</taxon>
        <taxon>Comamonadaceae</taxon>
        <taxon>Hydrogenophaga</taxon>
    </lineage>
</organism>
<comment type="caution">
    <text evidence="2">The sequence shown here is derived from an EMBL/GenBank/DDBJ whole genome shotgun (WGS) entry which is preliminary data.</text>
</comment>
<dbReference type="GO" id="GO:0015628">
    <property type="term" value="P:protein secretion by the type II secretion system"/>
    <property type="evidence" value="ECO:0007669"/>
    <property type="project" value="InterPro"/>
</dbReference>
<protein>
    <submittedName>
        <fullName evidence="2">General secretion pathway protein GspL</fullName>
    </submittedName>
</protein>
<dbReference type="InterPro" id="IPR007812">
    <property type="entry name" value="T2SS_protein-GspL"/>
</dbReference>
<dbReference type="InterPro" id="IPR024230">
    <property type="entry name" value="GspL_cyto_dom"/>
</dbReference>
<dbReference type="Pfam" id="PF05134">
    <property type="entry name" value="T2SSL"/>
    <property type="match status" value="1"/>
</dbReference>
<dbReference type="EMBL" id="QVLS01000003">
    <property type="protein sequence ID" value="RFP80392.1"/>
    <property type="molecule type" value="Genomic_DNA"/>
</dbReference>
<dbReference type="InterPro" id="IPR043129">
    <property type="entry name" value="ATPase_NBD"/>
</dbReference>
<dbReference type="RefSeq" id="WP_116958423.1">
    <property type="nucleotide sequence ID" value="NZ_QVLS01000003.1"/>
</dbReference>